<protein>
    <submittedName>
        <fullName evidence="1">Uncharacterized protein</fullName>
    </submittedName>
</protein>
<evidence type="ECO:0000313" key="1">
    <source>
        <dbReference type="EMBL" id="DAE27123.1"/>
    </source>
</evidence>
<organism evidence="1">
    <name type="scientific">virus sp. ctxZT69</name>
    <dbReference type="NCBI Taxonomy" id="2826818"/>
    <lineage>
        <taxon>Viruses</taxon>
    </lineage>
</organism>
<name>A0A8S5R7J3_9VIRU</name>
<reference evidence="1" key="1">
    <citation type="journal article" date="2021" name="Proc. Natl. Acad. Sci. U.S.A.">
        <title>A Catalog of Tens of Thousands of Viruses from Human Metagenomes Reveals Hidden Associations with Chronic Diseases.</title>
        <authorList>
            <person name="Tisza M.J."/>
            <person name="Buck C.B."/>
        </authorList>
    </citation>
    <scope>NUCLEOTIDE SEQUENCE</scope>
    <source>
        <strain evidence="1">CtxZT69</strain>
    </source>
</reference>
<dbReference type="EMBL" id="BK015828">
    <property type="protein sequence ID" value="DAE27123.1"/>
    <property type="molecule type" value="Genomic_DNA"/>
</dbReference>
<proteinExistence type="predicted"/>
<accession>A0A8S5R7J3</accession>
<sequence>MRFMTRREWIALDAEPHKINDEWYDGVYGCPKNYGFSDGKHILGLPDSDCFSANCNDCWNKPAIVDGKYIFVLMEDETK</sequence>